<dbReference type="GO" id="GO:0003700">
    <property type="term" value="F:DNA-binding transcription factor activity"/>
    <property type="evidence" value="ECO:0007669"/>
    <property type="project" value="InterPro"/>
</dbReference>
<protein>
    <recommendedName>
        <fullName evidence="5">HTH merR-type domain-containing protein</fullName>
    </recommendedName>
</protein>
<proteinExistence type="predicted"/>
<evidence type="ECO:0000259" key="5">
    <source>
        <dbReference type="PROSITE" id="PS50937"/>
    </source>
</evidence>
<dbReference type="PANTHER" id="PTHR30204:SF69">
    <property type="entry name" value="MERR-FAMILY TRANSCRIPTIONAL REGULATOR"/>
    <property type="match status" value="1"/>
</dbReference>
<evidence type="ECO:0000256" key="3">
    <source>
        <dbReference type="ARBA" id="ARBA00023125"/>
    </source>
</evidence>
<dbReference type="InterPro" id="IPR047057">
    <property type="entry name" value="MerR_fam"/>
</dbReference>
<evidence type="ECO:0000256" key="1">
    <source>
        <dbReference type="ARBA" id="ARBA00022491"/>
    </source>
</evidence>
<sequence>MKNIKEAEAEGGINKQNIRYYEKMGLLHPDRNTINGYRKYSEEDIRRLKFIYLF</sequence>
<dbReference type="Proteomes" id="UP000049828">
    <property type="component" value="Unassembled WGS sequence"/>
</dbReference>
<dbReference type="Gene3D" id="1.10.1660.10">
    <property type="match status" value="1"/>
</dbReference>
<dbReference type="SMART" id="SM00422">
    <property type="entry name" value="HTH_MERR"/>
    <property type="match status" value="1"/>
</dbReference>
<dbReference type="SUPFAM" id="SSF46955">
    <property type="entry name" value="Putative DNA-binding domain"/>
    <property type="match status" value="1"/>
</dbReference>
<evidence type="ECO:0000313" key="6">
    <source>
        <dbReference type="EMBL" id="CRL42747.1"/>
    </source>
</evidence>
<dbReference type="AlphaFoldDB" id="A0A0M6X1B1"/>
<keyword evidence="1" id="KW-0678">Repressor</keyword>
<keyword evidence="3" id="KW-0238">DNA-binding</keyword>
<accession>A0A0M6X1B1</accession>
<dbReference type="InterPro" id="IPR000551">
    <property type="entry name" value="MerR-type_HTH_dom"/>
</dbReference>
<evidence type="ECO:0000256" key="4">
    <source>
        <dbReference type="ARBA" id="ARBA00023163"/>
    </source>
</evidence>
<dbReference type="PRINTS" id="PR00040">
    <property type="entry name" value="HTHMERR"/>
</dbReference>
<gene>
    <name evidence="6" type="ORF">RIL183_32321</name>
</gene>
<dbReference type="GO" id="GO:0003677">
    <property type="term" value="F:DNA binding"/>
    <property type="evidence" value="ECO:0007669"/>
    <property type="project" value="UniProtKB-KW"/>
</dbReference>
<evidence type="ECO:0000313" key="7">
    <source>
        <dbReference type="Proteomes" id="UP000049828"/>
    </source>
</evidence>
<dbReference type="InterPro" id="IPR009061">
    <property type="entry name" value="DNA-bd_dom_put_sf"/>
</dbReference>
<dbReference type="PROSITE" id="PS50937">
    <property type="entry name" value="HTH_MERR_2"/>
    <property type="match status" value="1"/>
</dbReference>
<name>A0A0M6X1B1_9FIRM</name>
<feature type="domain" description="HTH merR-type" evidence="5">
    <location>
        <begin position="1"/>
        <end position="54"/>
    </location>
</feature>
<dbReference type="Pfam" id="PF13411">
    <property type="entry name" value="MerR_1"/>
    <property type="match status" value="1"/>
</dbReference>
<keyword evidence="4" id="KW-0804">Transcription</keyword>
<dbReference type="PANTHER" id="PTHR30204">
    <property type="entry name" value="REDOX-CYCLING DRUG-SENSING TRANSCRIPTIONAL ACTIVATOR SOXR"/>
    <property type="match status" value="1"/>
</dbReference>
<keyword evidence="7" id="KW-1185">Reference proteome</keyword>
<organism evidence="6 7">
    <name type="scientific">Roseburia inulinivorans</name>
    <dbReference type="NCBI Taxonomy" id="360807"/>
    <lineage>
        <taxon>Bacteria</taxon>
        <taxon>Bacillati</taxon>
        <taxon>Bacillota</taxon>
        <taxon>Clostridia</taxon>
        <taxon>Lachnospirales</taxon>
        <taxon>Lachnospiraceae</taxon>
        <taxon>Roseburia</taxon>
    </lineage>
</organism>
<evidence type="ECO:0000256" key="2">
    <source>
        <dbReference type="ARBA" id="ARBA00023015"/>
    </source>
</evidence>
<dbReference type="RefSeq" id="WP_021922944.1">
    <property type="nucleotide sequence ID" value="NZ_CVRS01000106.1"/>
</dbReference>
<dbReference type="EMBL" id="CVRS01000106">
    <property type="protein sequence ID" value="CRL42747.1"/>
    <property type="molecule type" value="Genomic_DNA"/>
</dbReference>
<keyword evidence="2" id="KW-0805">Transcription regulation</keyword>
<reference evidence="7" key="1">
    <citation type="submission" date="2015-05" db="EMBL/GenBank/DDBJ databases">
        <authorList>
            <consortium name="Pathogen Informatics"/>
        </authorList>
    </citation>
    <scope>NUCLEOTIDE SEQUENCE [LARGE SCALE GENOMIC DNA]</scope>
    <source>
        <strain evidence="7">L1-83</strain>
    </source>
</reference>
<dbReference type="OrthoDB" id="122388at2"/>